<name>A0ABQ1Y0N7_9MICC</name>
<dbReference type="Proteomes" id="UP000596938">
    <property type="component" value="Unassembled WGS sequence"/>
</dbReference>
<protein>
    <submittedName>
        <fullName evidence="2">Uncharacterized protein</fullName>
    </submittedName>
</protein>
<evidence type="ECO:0000313" key="2">
    <source>
        <dbReference type="EMBL" id="GGH08979.1"/>
    </source>
</evidence>
<gene>
    <name evidence="2" type="ORF">GCM10011577_37180</name>
</gene>
<accession>A0ABQ1Y0N7</accession>
<dbReference type="EMBL" id="BMKU01000016">
    <property type="protein sequence ID" value="GGH08979.1"/>
    <property type="molecule type" value="Genomic_DNA"/>
</dbReference>
<proteinExistence type="predicted"/>
<evidence type="ECO:0000256" key="1">
    <source>
        <dbReference type="SAM" id="MobiDB-lite"/>
    </source>
</evidence>
<organism evidence="2 3">
    <name type="scientific">Pseudarthrobacter polychromogenes</name>
    <dbReference type="NCBI Taxonomy" id="1676"/>
    <lineage>
        <taxon>Bacteria</taxon>
        <taxon>Bacillati</taxon>
        <taxon>Actinomycetota</taxon>
        <taxon>Actinomycetes</taxon>
        <taxon>Micrococcales</taxon>
        <taxon>Micrococcaceae</taxon>
        <taxon>Pseudarthrobacter</taxon>
    </lineage>
</organism>
<reference evidence="3" key="1">
    <citation type="journal article" date="2019" name="Int. J. Syst. Evol. Microbiol.">
        <title>The Global Catalogue of Microorganisms (GCM) 10K type strain sequencing project: providing services to taxonomists for standard genome sequencing and annotation.</title>
        <authorList>
            <consortium name="The Broad Institute Genomics Platform"/>
            <consortium name="The Broad Institute Genome Sequencing Center for Infectious Disease"/>
            <person name="Wu L."/>
            <person name="Ma J."/>
        </authorList>
    </citation>
    <scope>NUCLEOTIDE SEQUENCE [LARGE SCALE GENOMIC DNA]</scope>
    <source>
        <strain evidence="3">CGMCC 1.1927</strain>
    </source>
</reference>
<comment type="caution">
    <text evidence="2">The sequence shown here is derived from an EMBL/GenBank/DDBJ whole genome shotgun (WGS) entry which is preliminary data.</text>
</comment>
<evidence type="ECO:0000313" key="3">
    <source>
        <dbReference type="Proteomes" id="UP000596938"/>
    </source>
</evidence>
<feature type="region of interest" description="Disordered" evidence="1">
    <location>
        <begin position="1"/>
        <end position="30"/>
    </location>
</feature>
<keyword evidence="3" id="KW-1185">Reference proteome</keyword>
<sequence>MAAMTHSQIPLAVRRAGNRGGARAGRAEDPQLRRMLATHVHCGEPMQLVAAPSEGLAAKNDGGLLTYRCACGFSFDHWEG</sequence>